<comment type="caution">
    <text evidence="2">The sequence shown here is derived from an EMBL/GenBank/DDBJ whole genome shotgun (WGS) entry which is preliminary data.</text>
</comment>
<accession>A0AAE3K056</accession>
<dbReference type="PANTHER" id="PTHR18964">
    <property type="entry name" value="ROK (REPRESSOR, ORF, KINASE) FAMILY"/>
    <property type="match status" value="1"/>
</dbReference>
<dbReference type="PANTHER" id="PTHR18964:SF149">
    <property type="entry name" value="BIFUNCTIONAL UDP-N-ACETYLGLUCOSAMINE 2-EPIMERASE_N-ACETYLMANNOSAMINE KINASE"/>
    <property type="match status" value="1"/>
</dbReference>
<dbReference type="Gene3D" id="3.30.420.40">
    <property type="match status" value="2"/>
</dbReference>
<dbReference type="AlphaFoldDB" id="A0AAE3K056"/>
<evidence type="ECO:0000313" key="3">
    <source>
        <dbReference type="Proteomes" id="UP001139365"/>
    </source>
</evidence>
<dbReference type="SUPFAM" id="SSF53067">
    <property type="entry name" value="Actin-like ATPase domain"/>
    <property type="match status" value="1"/>
</dbReference>
<evidence type="ECO:0000256" key="1">
    <source>
        <dbReference type="ARBA" id="ARBA00006479"/>
    </source>
</evidence>
<gene>
    <name evidence="2" type="ORF">MR241_04810</name>
</gene>
<dbReference type="EMBL" id="JALEMU010000073">
    <property type="protein sequence ID" value="MCI5755597.1"/>
    <property type="molecule type" value="Genomic_DNA"/>
</dbReference>
<name>A0AAE3K056_9BACT</name>
<dbReference type="InterPro" id="IPR000600">
    <property type="entry name" value="ROK"/>
</dbReference>
<comment type="similarity">
    <text evidence="1">Belongs to the ROK (NagC/XylR) family.</text>
</comment>
<dbReference type="InterPro" id="IPR043129">
    <property type="entry name" value="ATPase_NBD"/>
</dbReference>
<proteinExistence type="inferred from homology"/>
<dbReference type="PROSITE" id="PS01125">
    <property type="entry name" value="ROK"/>
    <property type="match status" value="1"/>
</dbReference>
<reference evidence="2 3" key="1">
    <citation type="submission" date="2022-03" db="EMBL/GenBank/DDBJ databases">
        <title>Metagenome-assembled genomes from swine fecal metagenomes.</title>
        <authorList>
            <person name="Holman D.B."/>
            <person name="Kommadath A."/>
        </authorList>
    </citation>
    <scope>NUCLEOTIDE SEQUENCE [LARGE SCALE GENOMIC DNA]</scope>
    <source>
        <strain evidence="2">SUG147</strain>
    </source>
</reference>
<dbReference type="Proteomes" id="UP001139365">
    <property type="component" value="Unassembled WGS sequence"/>
</dbReference>
<dbReference type="Pfam" id="PF00480">
    <property type="entry name" value="ROK"/>
    <property type="match status" value="1"/>
</dbReference>
<dbReference type="InterPro" id="IPR049874">
    <property type="entry name" value="ROK_cs"/>
</dbReference>
<evidence type="ECO:0000313" key="2">
    <source>
        <dbReference type="EMBL" id="MCI5755597.1"/>
    </source>
</evidence>
<protein>
    <submittedName>
        <fullName evidence="2">ROK family protein</fullName>
    </submittedName>
</protein>
<sequence length="310" mass="31145">MRKYRIGVDLGGTNIAAGIVDEEFSIVKKASVKTDVAGGAEKICRDIDSLCRSVCAEAGIPYEEAIAAVGVGSPGIIRDGVVINADNLRFSGVPLAAMLEKLTGKPVSLRNDGNAAAYGEFAAGCGKGHSSLVAITLGTGVGGGIIINGKIIEGSGGGAGELGHTVIRAGGRKCVCGKTGCLEAYCSATALIKSTVRAMQNNPDSLIWQVSRSTSLVSGRTAFDAMRLGDPVASGIVAAFVSDLAVGVSNVINLLQPEVVCIGGGISHEGDTLISPLTDAVIPMLCAPLATKILPAALGNDAGIIGAAAE</sequence>
<organism evidence="2 3">
    <name type="scientific">Candidatus Colimorpha enterica</name>
    <dbReference type="NCBI Taxonomy" id="3083063"/>
    <lineage>
        <taxon>Bacteria</taxon>
        <taxon>Pseudomonadati</taxon>
        <taxon>Bacteroidota</taxon>
        <taxon>Bacteroidia</taxon>
        <taxon>Bacteroidales</taxon>
        <taxon>Candidatus Colimorpha</taxon>
    </lineage>
</organism>